<dbReference type="STRING" id="33935.ADM90_00865"/>
<reference evidence="2 3" key="1">
    <citation type="submission" date="2015-07" db="EMBL/GenBank/DDBJ databases">
        <title>Genome sequencing project for genomic taxonomy and phylogenomics of Bacillus-like bacteria.</title>
        <authorList>
            <person name="Liu B."/>
            <person name="Wang J."/>
            <person name="Zhu Y."/>
            <person name="Liu G."/>
            <person name="Chen Q."/>
            <person name="Chen Z."/>
            <person name="Che J."/>
            <person name="Ge C."/>
            <person name="Shi H."/>
            <person name="Pan Z."/>
            <person name="Liu X."/>
        </authorList>
    </citation>
    <scope>NUCLEOTIDE SEQUENCE [LARGE SCALE GENOMIC DNA]</scope>
    <source>
        <strain evidence="2 3">DSM 54</strain>
    </source>
</reference>
<gene>
    <name evidence="2" type="ORF">ADM90_00865</name>
</gene>
<evidence type="ECO:0000313" key="2">
    <source>
        <dbReference type="EMBL" id="KOY83995.1"/>
    </source>
</evidence>
<dbReference type="PATRIC" id="fig|33935.3.peg.3017"/>
<sequence length="312" mass="37282">MFVKQREKSFKQLVLEALDRRLPKNHTRYEYFQEMLRRVRAGYAGEQHVDKVWQEINLQQPYVLLHDVEFQSMYQMDTLFLTQNFVLVIEIKNMVGRVEYMKEKHQFIRIHADGKVEGFRNPFDQVKRHARFLSKFLNERGYVMPIKYLVVAANPNMVMSSSLCSQPILHVSGLGERIERLLKQHQTIYIDKEELSELCTYMLQHHEPSQWNFTISRNELRKGALCSHCSFAYVVSYTYGRWRCTHCHKVDEQAFWHALQDYRLLIGEQISKAEFCVFFNMSSERAAYYLLKKLKFKAVGQNKNRKYIIRAK</sequence>
<name>A0A0N0CX31_9BACI</name>
<evidence type="ECO:0000259" key="1">
    <source>
        <dbReference type="PROSITE" id="PS50965"/>
    </source>
</evidence>
<dbReference type="AlphaFoldDB" id="A0A0N0CX31"/>
<dbReference type="Pfam" id="PF08378">
    <property type="entry name" value="NERD"/>
    <property type="match status" value="1"/>
</dbReference>
<dbReference type="EMBL" id="LGCI01000002">
    <property type="protein sequence ID" value="KOY83995.1"/>
    <property type="molecule type" value="Genomic_DNA"/>
</dbReference>
<dbReference type="PROSITE" id="PS50965">
    <property type="entry name" value="NERD"/>
    <property type="match status" value="1"/>
</dbReference>
<comment type="caution">
    <text evidence="2">The sequence shown here is derived from an EMBL/GenBank/DDBJ whole genome shotgun (WGS) entry which is preliminary data.</text>
</comment>
<feature type="domain" description="NERD" evidence="1">
    <location>
        <begin position="41"/>
        <end position="156"/>
    </location>
</feature>
<dbReference type="OrthoDB" id="569879at2"/>
<keyword evidence="3" id="KW-1185">Reference proteome</keyword>
<dbReference type="InterPro" id="IPR011528">
    <property type="entry name" value="NERD"/>
</dbReference>
<dbReference type="RefSeq" id="WP_053993186.1">
    <property type="nucleotide sequence ID" value="NZ_CP065643.1"/>
</dbReference>
<evidence type="ECO:0000313" key="3">
    <source>
        <dbReference type="Proteomes" id="UP000037977"/>
    </source>
</evidence>
<accession>A0A0N0CX31</accession>
<proteinExistence type="predicted"/>
<organism evidence="2 3">
    <name type="scientific">Lysinibacillus macroides</name>
    <dbReference type="NCBI Taxonomy" id="33935"/>
    <lineage>
        <taxon>Bacteria</taxon>
        <taxon>Bacillati</taxon>
        <taxon>Bacillota</taxon>
        <taxon>Bacilli</taxon>
        <taxon>Bacillales</taxon>
        <taxon>Bacillaceae</taxon>
        <taxon>Lysinibacillus</taxon>
    </lineage>
</organism>
<dbReference type="Proteomes" id="UP000037977">
    <property type="component" value="Unassembled WGS sequence"/>
</dbReference>
<protein>
    <recommendedName>
        <fullName evidence="1">NERD domain-containing protein</fullName>
    </recommendedName>
</protein>